<feature type="region of interest" description="Disordered" evidence="1">
    <location>
        <begin position="392"/>
        <end position="589"/>
    </location>
</feature>
<feature type="compositionally biased region" description="Acidic residues" evidence="1">
    <location>
        <begin position="734"/>
        <end position="744"/>
    </location>
</feature>
<evidence type="ECO:0000256" key="1">
    <source>
        <dbReference type="SAM" id="MobiDB-lite"/>
    </source>
</evidence>
<feature type="compositionally biased region" description="Basic and acidic residues" evidence="1">
    <location>
        <begin position="511"/>
        <end position="521"/>
    </location>
</feature>
<feature type="compositionally biased region" description="Polar residues" evidence="1">
    <location>
        <begin position="825"/>
        <end position="836"/>
    </location>
</feature>
<feature type="region of interest" description="Disordered" evidence="1">
    <location>
        <begin position="626"/>
        <end position="868"/>
    </location>
</feature>
<keyword evidence="3" id="KW-0732">Signal</keyword>
<feature type="compositionally biased region" description="Basic and acidic residues" evidence="1">
    <location>
        <begin position="773"/>
        <end position="789"/>
    </location>
</feature>
<dbReference type="EMBL" id="KZ819188">
    <property type="protein sequence ID" value="PWZ02710.1"/>
    <property type="molecule type" value="Genomic_DNA"/>
</dbReference>
<keyword evidence="2" id="KW-0472">Membrane</keyword>
<feature type="signal peptide" evidence="3">
    <location>
        <begin position="1"/>
        <end position="29"/>
    </location>
</feature>
<dbReference type="STRING" id="1882483.A0A317XXR4"/>
<dbReference type="OrthoDB" id="3357304at2759"/>
<reference evidence="4 5" key="1">
    <citation type="journal article" date="2018" name="Mol. Biol. Evol.">
        <title>Broad Genomic Sampling Reveals a Smut Pathogenic Ancestry of the Fungal Clade Ustilaginomycotina.</title>
        <authorList>
            <person name="Kijpornyongpan T."/>
            <person name="Mondo S.J."/>
            <person name="Barry K."/>
            <person name="Sandor L."/>
            <person name="Lee J."/>
            <person name="Lipzen A."/>
            <person name="Pangilinan J."/>
            <person name="LaButti K."/>
            <person name="Hainaut M."/>
            <person name="Henrissat B."/>
            <person name="Grigoriev I.V."/>
            <person name="Spatafora J.W."/>
            <person name="Aime M.C."/>
        </authorList>
    </citation>
    <scope>NUCLEOTIDE SEQUENCE [LARGE SCALE GENOMIC DNA]</scope>
    <source>
        <strain evidence="4 5">MCA 3645</strain>
    </source>
</reference>
<evidence type="ECO:0000313" key="5">
    <source>
        <dbReference type="Proteomes" id="UP000246740"/>
    </source>
</evidence>
<feature type="transmembrane region" description="Helical" evidence="2">
    <location>
        <begin position="138"/>
        <end position="160"/>
    </location>
</feature>
<feature type="transmembrane region" description="Helical" evidence="2">
    <location>
        <begin position="370"/>
        <end position="390"/>
    </location>
</feature>
<feature type="compositionally biased region" description="Basic residues" evidence="1">
    <location>
        <begin position="399"/>
        <end position="412"/>
    </location>
</feature>
<dbReference type="InParanoid" id="A0A317XXR4"/>
<evidence type="ECO:0000313" key="4">
    <source>
        <dbReference type="EMBL" id="PWZ02710.1"/>
    </source>
</evidence>
<feature type="transmembrane region" description="Helical" evidence="2">
    <location>
        <begin position="302"/>
        <end position="319"/>
    </location>
</feature>
<feature type="transmembrane region" description="Helical" evidence="2">
    <location>
        <begin position="261"/>
        <end position="282"/>
    </location>
</feature>
<feature type="transmembrane region" description="Helical" evidence="2">
    <location>
        <begin position="172"/>
        <end position="194"/>
    </location>
</feature>
<feature type="compositionally biased region" description="Acidic residues" evidence="1">
    <location>
        <begin position="848"/>
        <end position="858"/>
    </location>
</feature>
<feature type="compositionally biased region" description="Polar residues" evidence="1">
    <location>
        <begin position="570"/>
        <end position="586"/>
    </location>
</feature>
<name>A0A317XXR4_9BASI</name>
<feature type="compositionally biased region" description="Polar residues" evidence="1">
    <location>
        <begin position="664"/>
        <end position="683"/>
    </location>
</feature>
<gene>
    <name evidence="4" type="ORF">BCV70DRAFT_196959</name>
</gene>
<accession>A0A317XXR4</accession>
<feature type="compositionally biased region" description="Low complexity" evidence="1">
    <location>
        <begin position="85"/>
        <end position="98"/>
    </location>
</feature>
<dbReference type="Proteomes" id="UP000246740">
    <property type="component" value="Unassembled WGS sequence"/>
</dbReference>
<feature type="transmembrane region" description="Helical" evidence="2">
    <location>
        <begin position="228"/>
        <end position="249"/>
    </location>
</feature>
<proteinExistence type="predicted"/>
<feature type="non-terminal residue" evidence="4">
    <location>
        <position position="879"/>
    </location>
</feature>
<keyword evidence="5" id="KW-1185">Reference proteome</keyword>
<organism evidence="4 5">
    <name type="scientific">Testicularia cyperi</name>
    <dbReference type="NCBI Taxonomy" id="1882483"/>
    <lineage>
        <taxon>Eukaryota</taxon>
        <taxon>Fungi</taxon>
        <taxon>Dikarya</taxon>
        <taxon>Basidiomycota</taxon>
        <taxon>Ustilaginomycotina</taxon>
        <taxon>Ustilaginomycetes</taxon>
        <taxon>Ustilaginales</taxon>
        <taxon>Anthracoideaceae</taxon>
        <taxon>Testicularia</taxon>
    </lineage>
</organism>
<feature type="compositionally biased region" description="Low complexity" evidence="1">
    <location>
        <begin position="691"/>
        <end position="709"/>
    </location>
</feature>
<evidence type="ECO:0008006" key="6">
    <source>
        <dbReference type="Google" id="ProtNLM"/>
    </source>
</evidence>
<keyword evidence="2" id="KW-0812">Transmembrane</keyword>
<feature type="chain" id="PRO_5016453596" description="PalH-domain-containing protein" evidence="3">
    <location>
        <begin position="30"/>
        <end position="879"/>
    </location>
</feature>
<protein>
    <recommendedName>
        <fullName evidence="6">PalH-domain-containing protein</fullName>
    </recommendedName>
</protein>
<keyword evidence="2" id="KW-1133">Transmembrane helix</keyword>
<feature type="region of interest" description="Disordered" evidence="1">
    <location>
        <begin position="74"/>
        <end position="98"/>
    </location>
</feature>
<feature type="compositionally biased region" description="Acidic residues" evidence="1">
    <location>
        <begin position="522"/>
        <end position="531"/>
    </location>
</feature>
<evidence type="ECO:0000256" key="3">
    <source>
        <dbReference type="SAM" id="SignalP"/>
    </source>
</evidence>
<evidence type="ECO:0000256" key="2">
    <source>
        <dbReference type="SAM" id="Phobius"/>
    </source>
</evidence>
<dbReference type="AlphaFoldDB" id="A0A317XXR4"/>
<sequence length="879" mass="95924">MRSPAVRGLAAAIAACTLLLVALLTVVQAREERLGNNVVRADPAAGLALAPDADRVPRPELLYNMVDLEKRDRQQRMYGRQETVSSSPSSSDSSASATSSSAYELPTAAVSIEGQPSPTTSGDPLLALMPDFAFSMPAQIVVDGINIALVSVLVIHLLFTVQYHFPLSRKNFYLQMSSSLMLLVSLSVTLHIILSRLEGDSQRYPFMFPYIGVQLPPGDDSWNVPEEVFYLLMRAITTALIHITHIQFLTLLFPSALEARLILWMLGPLAIINSGMEFTALADDADLKTTDLGDAIRNICNSTLTLLYTTALLIWGLLVNRRRAWRAGGGTASFGGGSVGLALINTAISFTEIKYDRLWWLPNVCWTLTIWQSWLGFWWWVSSGMGIGEVEDRQERLERKRKREERRRRKIEKQRQKLALVEGATTGSGGPNDGAAEAHSSQHDSSSIPGLSGFRRLKHRVVSETTGTNTLTRRLRRQMGADEANVDNGGDSMAAHSGSDHIELNQIRVSSFDERRARNNNDDDAEDEDDAVNASDRDEANDEPPLAGVSIHTGHPEDEAAGPNDDGRTTAETGSGSSDTNPTASSAPGWMSTAAQRFMDRQPNFIKARFRRLRLAHVAAARRAAHEQSALREQVLNSSRTSGPGLRHMMFDRSGSIRAGMEGSSDTAVPDSSTLGRSESIGTRTLDPGMSRSAASSSLRASQEQRSQSTDANMGSRRRRSNLQLVATLSSSEELGDNSDDDDEDRHRGAASARRGDRTASPSDTESLGRLARRADAALDRQTADDRGRRSAVVSPNPAATGNDDEWVDEPVHPASTAPARRGQASANPASASTNQVRRRSAGRNDDDASDSDGDEGQDSSWFWRGGLKQMRLRDRTTY</sequence>